<organism evidence="3">
    <name type="scientific">Gasterosteus aculeatus</name>
    <name type="common">Three-spined stickleback</name>
    <dbReference type="NCBI Taxonomy" id="69293"/>
    <lineage>
        <taxon>Eukaryota</taxon>
        <taxon>Metazoa</taxon>
        <taxon>Chordata</taxon>
        <taxon>Craniata</taxon>
        <taxon>Vertebrata</taxon>
        <taxon>Euteleostomi</taxon>
        <taxon>Actinopterygii</taxon>
        <taxon>Neopterygii</taxon>
        <taxon>Teleostei</taxon>
        <taxon>Neoteleostei</taxon>
        <taxon>Acanthomorphata</taxon>
        <taxon>Eupercaria</taxon>
        <taxon>Perciformes</taxon>
        <taxon>Cottioidei</taxon>
        <taxon>Gasterosteales</taxon>
        <taxon>Gasterosteidae</taxon>
        <taxon>Gasterosteus</taxon>
    </lineage>
</organism>
<reference evidence="3" key="2">
    <citation type="submission" date="2024-04" db="UniProtKB">
        <authorList>
            <consortium name="Ensembl"/>
        </authorList>
    </citation>
    <scope>IDENTIFICATION</scope>
</reference>
<accession>G3Q197</accession>
<dbReference type="InParanoid" id="G3Q197"/>
<feature type="region of interest" description="Disordered" evidence="1">
    <location>
        <begin position="1"/>
        <end position="22"/>
    </location>
</feature>
<dbReference type="AlphaFoldDB" id="G3Q197"/>
<protein>
    <submittedName>
        <fullName evidence="3">Uncharacterized protein</fullName>
    </submittedName>
</protein>
<dbReference type="Ensembl" id="ENSGACT00000023691.1">
    <property type="protein sequence ID" value="ENSGACP00000023645.1"/>
    <property type="gene ID" value="ENSGACG00000017897.1"/>
</dbReference>
<reference evidence="3" key="1">
    <citation type="submission" date="2006-01" db="EMBL/GenBank/DDBJ databases">
        <authorList>
            <person name="Lindblad-Toh K."/>
            <person name="Mauceli E."/>
            <person name="Grabherr M."/>
            <person name="Chang J.L."/>
            <person name="Lander E.S."/>
        </authorList>
    </citation>
    <scope>NUCLEOTIDE SEQUENCE [LARGE SCALE GENOMIC DNA]</scope>
</reference>
<keyword evidence="2" id="KW-0472">Membrane</keyword>
<keyword evidence="2" id="KW-1133">Transmembrane helix</keyword>
<name>G3Q197_GASAC</name>
<dbReference type="Bgee" id="ENSGACG00000017897">
    <property type="expression patterns" value="Expressed in heart and 6 other cell types or tissues"/>
</dbReference>
<evidence type="ECO:0000313" key="3">
    <source>
        <dbReference type="Ensembl" id="ENSGACP00000023645.1"/>
    </source>
</evidence>
<evidence type="ECO:0000256" key="1">
    <source>
        <dbReference type="SAM" id="MobiDB-lite"/>
    </source>
</evidence>
<dbReference type="eggNOG" id="ENOG502SUZJ">
    <property type="taxonomic scope" value="Eukaryota"/>
</dbReference>
<keyword evidence="2" id="KW-0812">Transmembrane</keyword>
<feature type="transmembrane region" description="Helical" evidence="2">
    <location>
        <begin position="29"/>
        <end position="48"/>
    </location>
</feature>
<feature type="compositionally biased region" description="Polar residues" evidence="1">
    <location>
        <begin position="1"/>
        <end position="16"/>
    </location>
</feature>
<evidence type="ECO:0000256" key="2">
    <source>
        <dbReference type="SAM" id="Phobius"/>
    </source>
</evidence>
<proteinExistence type="predicted"/>
<sequence length="89" mass="9846">MEGRLQTPQTPRSCSSPGPAGKSCWSLDASVAVLLVTLVGALFLLMLYKLLQLRHRLRLAGARNALEYHSFHHSATYTLRHAALFEDLA</sequence>